<protein>
    <submittedName>
        <fullName evidence="1">Uncharacterized protein</fullName>
    </submittedName>
</protein>
<evidence type="ECO:0000313" key="1">
    <source>
        <dbReference type="EMBL" id="GAG63086.1"/>
    </source>
</evidence>
<comment type="caution">
    <text evidence="1">The sequence shown here is derived from an EMBL/GenBank/DDBJ whole genome shotgun (WGS) entry which is preliminary data.</text>
</comment>
<proteinExistence type="predicted"/>
<organism evidence="1">
    <name type="scientific">marine sediment metagenome</name>
    <dbReference type="NCBI Taxonomy" id="412755"/>
    <lineage>
        <taxon>unclassified sequences</taxon>
        <taxon>metagenomes</taxon>
        <taxon>ecological metagenomes</taxon>
    </lineage>
</organism>
<sequence>MGEKQLKFDSKIRFSSRVNNYIKYRPNYPPEYETEVYHGRIVE</sequence>
<accession>X1ATA3</accession>
<reference evidence="1" key="1">
    <citation type="journal article" date="2014" name="Front. Microbiol.">
        <title>High frequency of phylogenetically diverse reductive dehalogenase-homologous genes in deep subseafloor sedimentary metagenomes.</title>
        <authorList>
            <person name="Kawai M."/>
            <person name="Futagami T."/>
            <person name="Toyoda A."/>
            <person name="Takaki Y."/>
            <person name="Nishi S."/>
            <person name="Hori S."/>
            <person name="Arai W."/>
            <person name="Tsubouchi T."/>
            <person name="Morono Y."/>
            <person name="Uchiyama I."/>
            <person name="Ito T."/>
            <person name="Fujiyama A."/>
            <person name="Inagaki F."/>
            <person name="Takami H."/>
        </authorList>
    </citation>
    <scope>NUCLEOTIDE SEQUENCE</scope>
    <source>
        <strain evidence="1">Expedition CK06-06</strain>
    </source>
</reference>
<dbReference type="EMBL" id="BART01003887">
    <property type="protein sequence ID" value="GAG63086.1"/>
    <property type="molecule type" value="Genomic_DNA"/>
</dbReference>
<gene>
    <name evidence="1" type="ORF">S01H4_10261</name>
</gene>
<dbReference type="AlphaFoldDB" id="X1ATA3"/>
<name>X1ATA3_9ZZZZ</name>